<sequence length="284" mass="29807">MAENPPFNETQVNPRVIRGIDRVLSIHRPVVLAHIRGLRSRHPGSSPQQLIKVLERHYLTAVTTGGAAVGATSVIPAVGTATSLALTGVETLGFLEASALFAQSITEIHGIAVQNPDRARALVMTLMLGSGGVDLVQQLAKQAGGAGAARTEFWGTLVARSLPAAAVGPVADQVKKTFLKHFLAWTGSTAVGRLMPFGIGAVIGGAGNNVLGRRVVRSARTAFGPAPLEFPTGLEWNMRMPKTPKAPPRPDRVPNYDHVPTPPRRGAGAEPLPTSIPPQSAPRA</sequence>
<dbReference type="RefSeq" id="WP_188677563.1">
    <property type="nucleotide sequence ID" value="NZ_BMGP01000003.1"/>
</dbReference>
<evidence type="ECO:0000256" key="1">
    <source>
        <dbReference type="SAM" id="MobiDB-lite"/>
    </source>
</evidence>
<accession>A0A917B6V7</accession>
<organism evidence="2 3">
    <name type="scientific">Subtercola lobariae</name>
    <dbReference type="NCBI Taxonomy" id="1588641"/>
    <lineage>
        <taxon>Bacteria</taxon>
        <taxon>Bacillati</taxon>
        <taxon>Actinomycetota</taxon>
        <taxon>Actinomycetes</taxon>
        <taxon>Micrococcales</taxon>
        <taxon>Microbacteriaceae</taxon>
        <taxon>Subtercola</taxon>
    </lineage>
</organism>
<evidence type="ECO:0000313" key="2">
    <source>
        <dbReference type="EMBL" id="GGF26433.1"/>
    </source>
</evidence>
<comment type="caution">
    <text evidence="2">The sequence shown here is derived from an EMBL/GenBank/DDBJ whole genome shotgun (WGS) entry which is preliminary data.</text>
</comment>
<reference evidence="2 3" key="1">
    <citation type="journal article" date="2014" name="Int. J. Syst. Evol. Microbiol.">
        <title>Complete genome sequence of Corynebacterium casei LMG S-19264T (=DSM 44701T), isolated from a smear-ripened cheese.</title>
        <authorList>
            <consortium name="US DOE Joint Genome Institute (JGI-PGF)"/>
            <person name="Walter F."/>
            <person name="Albersmeier A."/>
            <person name="Kalinowski J."/>
            <person name="Ruckert C."/>
        </authorList>
    </citation>
    <scope>NUCLEOTIDE SEQUENCE [LARGE SCALE GENOMIC DNA]</scope>
    <source>
        <strain evidence="2 3">CGMCC 1.12976</strain>
    </source>
</reference>
<protein>
    <recommendedName>
        <fullName evidence="4">Di-and tripeptidase</fullName>
    </recommendedName>
</protein>
<keyword evidence="3" id="KW-1185">Reference proteome</keyword>
<name>A0A917B6V7_9MICO</name>
<proteinExistence type="predicted"/>
<dbReference type="EMBL" id="BMGP01000003">
    <property type="protein sequence ID" value="GGF26433.1"/>
    <property type="molecule type" value="Genomic_DNA"/>
</dbReference>
<dbReference type="Proteomes" id="UP000598775">
    <property type="component" value="Unassembled WGS sequence"/>
</dbReference>
<dbReference type="AlphaFoldDB" id="A0A917B6V7"/>
<feature type="compositionally biased region" description="Pro residues" evidence="1">
    <location>
        <begin position="274"/>
        <end position="284"/>
    </location>
</feature>
<evidence type="ECO:0000313" key="3">
    <source>
        <dbReference type="Proteomes" id="UP000598775"/>
    </source>
</evidence>
<evidence type="ECO:0008006" key="4">
    <source>
        <dbReference type="Google" id="ProtNLM"/>
    </source>
</evidence>
<feature type="region of interest" description="Disordered" evidence="1">
    <location>
        <begin position="237"/>
        <end position="284"/>
    </location>
</feature>
<gene>
    <name evidence="2" type="ORF">GCM10011399_19800</name>
</gene>